<dbReference type="Proteomes" id="UP000594459">
    <property type="component" value="Chromosome"/>
</dbReference>
<dbReference type="InterPro" id="IPR030972">
    <property type="entry name" value="UrcA_uranyl"/>
</dbReference>
<accession>A0A7S8F4D6</accession>
<evidence type="ECO:0000313" key="3">
    <source>
        <dbReference type="Proteomes" id="UP000594459"/>
    </source>
</evidence>
<protein>
    <submittedName>
        <fullName evidence="2">UrcA family protein</fullName>
    </submittedName>
</protein>
<dbReference type="KEGG" id="qso:IRL76_13270"/>
<reference evidence="2 3" key="1">
    <citation type="submission" date="2020-11" db="EMBL/GenBank/DDBJ databases">
        <title>The genome sequence of Erythrobacter sp. 6D36.</title>
        <authorList>
            <person name="Liu Y."/>
        </authorList>
    </citation>
    <scope>NUCLEOTIDE SEQUENCE [LARGE SCALE GENOMIC DNA]</scope>
    <source>
        <strain evidence="2 3">6D36</strain>
    </source>
</reference>
<dbReference type="RefSeq" id="WP_200981792.1">
    <property type="nucleotide sequence ID" value="NZ_CP064654.1"/>
</dbReference>
<dbReference type="NCBIfam" id="TIGR04433">
    <property type="entry name" value="UrcA_uranyl"/>
    <property type="match status" value="1"/>
</dbReference>
<feature type="chain" id="PRO_5032495827" evidence="1">
    <location>
        <begin position="26"/>
        <end position="116"/>
    </location>
</feature>
<dbReference type="AlphaFoldDB" id="A0A7S8F4D6"/>
<evidence type="ECO:0000313" key="2">
    <source>
        <dbReference type="EMBL" id="QPC98788.1"/>
    </source>
</evidence>
<name>A0A7S8F4D6_9SPHN</name>
<organism evidence="2 3">
    <name type="scientific">Qipengyuania soli</name>
    <dbReference type="NCBI Taxonomy" id="2782568"/>
    <lineage>
        <taxon>Bacteria</taxon>
        <taxon>Pseudomonadati</taxon>
        <taxon>Pseudomonadota</taxon>
        <taxon>Alphaproteobacteria</taxon>
        <taxon>Sphingomonadales</taxon>
        <taxon>Erythrobacteraceae</taxon>
        <taxon>Qipengyuania</taxon>
    </lineage>
</organism>
<feature type="signal peptide" evidence="1">
    <location>
        <begin position="1"/>
        <end position="25"/>
    </location>
</feature>
<evidence type="ECO:0000256" key="1">
    <source>
        <dbReference type="SAM" id="SignalP"/>
    </source>
</evidence>
<sequence>MNKRIVALPVLAAIGLVGLTIPAAAEEPEIVVTGKKKVPDGFEPVTQVVTIGDLDLTTASGERKLEKRVAKTIKKMCYIYTKPARWQVKDSEDCSAYAWEGARPQMDQAIARAKGG</sequence>
<keyword evidence="3" id="KW-1185">Reference proteome</keyword>
<proteinExistence type="predicted"/>
<dbReference type="EMBL" id="CP064654">
    <property type="protein sequence ID" value="QPC98788.1"/>
    <property type="molecule type" value="Genomic_DNA"/>
</dbReference>
<gene>
    <name evidence="2" type="ORF">IRL76_13270</name>
</gene>
<keyword evidence="1" id="KW-0732">Signal</keyword>